<dbReference type="Proteomes" id="UP001500449">
    <property type="component" value="Unassembled WGS sequence"/>
</dbReference>
<feature type="domain" description="PPM-type phosphatase" evidence="2">
    <location>
        <begin position="57"/>
        <end position="169"/>
    </location>
</feature>
<evidence type="ECO:0000313" key="3">
    <source>
        <dbReference type="EMBL" id="GAA1828885.1"/>
    </source>
</evidence>
<protein>
    <recommendedName>
        <fullName evidence="2">PPM-type phosphatase domain-containing protein</fullName>
    </recommendedName>
</protein>
<dbReference type="InterPro" id="IPR001932">
    <property type="entry name" value="PPM-type_phosphatase-like_dom"/>
</dbReference>
<accession>A0ABN2MJM1</accession>
<dbReference type="InterPro" id="IPR052016">
    <property type="entry name" value="Bact_Sigma-Reg"/>
</dbReference>
<comment type="caution">
    <text evidence="3">The sequence shown here is derived from an EMBL/GenBank/DDBJ whole genome shotgun (WGS) entry which is preliminary data.</text>
</comment>
<sequence>MRQGDLYDTARNTALTLQRAMLTAPPPVDGLDIAVRYRPAGHDEVGGDWYDAFPLDTGEIGLVVSDIAGHDLTAATVMGQVRSMLRGFAIHDGGPPDQTLTAVDHVIRTLQLTLLATCLYARVDPQPTAEGHAVTWSNAGHSAPVILHPDGSTTVLDSPRDPVLGIPSAAPC</sequence>
<proteinExistence type="predicted"/>
<keyword evidence="4" id="KW-1185">Reference proteome</keyword>
<name>A0ABN2MJM1_9PSEU</name>
<organism evidence="3 4">
    <name type="scientific">Pseudonocardia ailaonensis</name>
    <dbReference type="NCBI Taxonomy" id="367279"/>
    <lineage>
        <taxon>Bacteria</taxon>
        <taxon>Bacillati</taxon>
        <taxon>Actinomycetota</taxon>
        <taxon>Actinomycetes</taxon>
        <taxon>Pseudonocardiales</taxon>
        <taxon>Pseudonocardiaceae</taxon>
        <taxon>Pseudonocardia</taxon>
    </lineage>
</organism>
<dbReference type="PANTHER" id="PTHR43156">
    <property type="entry name" value="STAGE II SPORULATION PROTEIN E-RELATED"/>
    <property type="match status" value="1"/>
</dbReference>
<keyword evidence="1" id="KW-0378">Hydrolase</keyword>
<dbReference type="EMBL" id="BAAAQK010000001">
    <property type="protein sequence ID" value="GAA1828885.1"/>
    <property type="molecule type" value="Genomic_DNA"/>
</dbReference>
<dbReference type="PANTHER" id="PTHR43156:SF2">
    <property type="entry name" value="STAGE II SPORULATION PROTEIN E"/>
    <property type="match status" value="1"/>
</dbReference>
<reference evidence="3 4" key="1">
    <citation type="journal article" date="2019" name="Int. J. Syst. Evol. Microbiol.">
        <title>The Global Catalogue of Microorganisms (GCM) 10K type strain sequencing project: providing services to taxonomists for standard genome sequencing and annotation.</title>
        <authorList>
            <consortium name="The Broad Institute Genomics Platform"/>
            <consortium name="The Broad Institute Genome Sequencing Center for Infectious Disease"/>
            <person name="Wu L."/>
            <person name="Ma J."/>
        </authorList>
    </citation>
    <scope>NUCLEOTIDE SEQUENCE [LARGE SCALE GENOMIC DNA]</scope>
    <source>
        <strain evidence="3 4">JCM 16009</strain>
    </source>
</reference>
<gene>
    <name evidence="3" type="ORF">GCM10009836_03350</name>
</gene>
<evidence type="ECO:0000313" key="4">
    <source>
        <dbReference type="Proteomes" id="UP001500449"/>
    </source>
</evidence>
<dbReference type="InterPro" id="IPR036457">
    <property type="entry name" value="PPM-type-like_dom_sf"/>
</dbReference>
<dbReference type="Gene3D" id="3.60.40.10">
    <property type="entry name" value="PPM-type phosphatase domain"/>
    <property type="match status" value="1"/>
</dbReference>
<dbReference type="Pfam" id="PF07228">
    <property type="entry name" value="SpoIIE"/>
    <property type="match status" value="1"/>
</dbReference>
<evidence type="ECO:0000256" key="1">
    <source>
        <dbReference type="ARBA" id="ARBA00022801"/>
    </source>
</evidence>
<evidence type="ECO:0000259" key="2">
    <source>
        <dbReference type="Pfam" id="PF07228"/>
    </source>
</evidence>